<comment type="caution">
    <text evidence="1">The sequence shown here is derived from an EMBL/GenBank/DDBJ whole genome shotgun (WGS) entry which is preliminary data.</text>
</comment>
<dbReference type="Proteomes" id="UP001345963">
    <property type="component" value="Unassembled WGS sequence"/>
</dbReference>
<proteinExistence type="predicted"/>
<reference evidence="1 2" key="1">
    <citation type="submission" date="2021-07" db="EMBL/GenBank/DDBJ databases">
        <authorList>
            <person name="Palmer J.M."/>
        </authorList>
    </citation>
    <scope>NUCLEOTIDE SEQUENCE [LARGE SCALE GENOMIC DNA]</scope>
    <source>
        <strain evidence="1 2">AT_MEX2019</strain>
        <tissue evidence="1">Muscle</tissue>
    </source>
</reference>
<dbReference type="EMBL" id="JAHUTI010009925">
    <property type="protein sequence ID" value="MED6234742.1"/>
    <property type="molecule type" value="Genomic_DNA"/>
</dbReference>
<sequence length="97" mass="11355">MRVYNFSSTTYPSVIIIDRGDLWTLTRNSISVDIFILTLEWWTCFIQGLPHMVRIQHRSQLCVCSWSGVHTLLRIAREACKHQLQSDCVQKESILME</sequence>
<organism evidence="1 2">
    <name type="scientific">Ataeniobius toweri</name>
    <dbReference type="NCBI Taxonomy" id="208326"/>
    <lineage>
        <taxon>Eukaryota</taxon>
        <taxon>Metazoa</taxon>
        <taxon>Chordata</taxon>
        <taxon>Craniata</taxon>
        <taxon>Vertebrata</taxon>
        <taxon>Euteleostomi</taxon>
        <taxon>Actinopterygii</taxon>
        <taxon>Neopterygii</taxon>
        <taxon>Teleostei</taxon>
        <taxon>Neoteleostei</taxon>
        <taxon>Acanthomorphata</taxon>
        <taxon>Ovalentaria</taxon>
        <taxon>Atherinomorphae</taxon>
        <taxon>Cyprinodontiformes</taxon>
        <taxon>Goodeidae</taxon>
        <taxon>Ataeniobius</taxon>
    </lineage>
</organism>
<keyword evidence="2" id="KW-1185">Reference proteome</keyword>
<evidence type="ECO:0000313" key="1">
    <source>
        <dbReference type="EMBL" id="MED6234742.1"/>
    </source>
</evidence>
<gene>
    <name evidence="1" type="ORF">ATANTOWER_031584</name>
</gene>
<name>A0ABU7A9F0_9TELE</name>
<accession>A0ABU7A9F0</accession>
<protein>
    <submittedName>
        <fullName evidence="1">Uncharacterized protein</fullName>
    </submittedName>
</protein>
<evidence type="ECO:0000313" key="2">
    <source>
        <dbReference type="Proteomes" id="UP001345963"/>
    </source>
</evidence>